<evidence type="ECO:0000256" key="2">
    <source>
        <dbReference type="SAM" id="MobiDB-lite"/>
    </source>
</evidence>
<dbReference type="PANTHER" id="PTHR13480:SF0">
    <property type="entry name" value="E3 UBIQUITIN-PROTEIN LIGASE HAKAI"/>
    <property type="match status" value="1"/>
</dbReference>
<dbReference type="GO" id="GO:0061630">
    <property type="term" value="F:ubiquitin protein ligase activity"/>
    <property type="evidence" value="ECO:0007669"/>
    <property type="project" value="InterPro"/>
</dbReference>
<dbReference type="AlphaFoldDB" id="A0A4Y1RR59"/>
<dbReference type="Gene3D" id="3.80.10.10">
    <property type="entry name" value="Ribonuclease Inhibitor"/>
    <property type="match status" value="1"/>
</dbReference>
<dbReference type="InterPro" id="IPR040383">
    <property type="entry name" value="HAKAI/CBLL2"/>
</dbReference>
<dbReference type="PROSITE" id="PS00028">
    <property type="entry name" value="ZINC_FINGER_C2H2_1"/>
    <property type="match status" value="1"/>
</dbReference>
<evidence type="ECO:0000256" key="1">
    <source>
        <dbReference type="PROSITE-ProRule" id="PRU00042"/>
    </source>
</evidence>
<proteinExistence type="predicted"/>
<accession>A0A4Y1RR59</accession>
<dbReference type="GO" id="GO:0008270">
    <property type="term" value="F:zinc ion binding"/>
    <property type="evidence" value="ECO:0007669"/>
    <property type="project" value="UniProtKB-KW"/>
</dbReference>
<dbReference type="Pfam" id="PF08387">
    <property type="entry name" value="FBD"/>
    <property type="match status" value="1"/>
</dbReference>
<dbReference type="SUPFAM" id="SSF52058">
    <property type="entry name" value="L domain-like"/>
    <property type="match status" value="1"/>
</dbReference>
<feature type="domain" description="C2H2-type" evidence="3">
    <location>
        <begin position="125"/>
        <end position="151"/>
    </location>
</feature>
<dbReference type="Pfam" id="PF00646">
    <property type="entry name" value="F-box"/>
    <property type="match status" value="1"/>
</dbReference>
<dbReference type="InterPro" id="IPR001810">
    <property type="entry name" value="F-box_dom"/>
</dbReference>
<sequence>MLSDDISLPYWVANIIHPRKRIRLKSVAPPEGAAGVKPLPAETVTVACPDHLVLADLPVAKGIGASTIASIVKTVGRRSRRQLGERVHFCVRCDYPIAIYGRLMLWNCDERIQKIQTIKLMEGIFICAAPHCLKSFLKRSEFESHIHENHAYLLQPNADKMDGNESEARSIKQGTVSESTGRAPPRPVFSPGSNSQLHDREDKARLQQPREQSLPRPVMQPNPAPAFGQLQNNPADLSRPPGFDRPSPHNLFHQQSYDSVGNTMQESGQFSDKQQTPFSEYPPMHSIQAPNYAVPINSNQVRMPSLPFAYPFPVDGSQPFYNAPYEIARQDSAPDVGQEQGSLLGFPPGSAGNMNFAASYPQSWNAGQAGVPFEAAQGGQGTADGFSNSSESQGQVAFYQGEYGRNPGGMPFNPQHMTNKAMEAVQGGNSMDPRDGKGILASQPMPLPPPPPPPPHMSQLNRQFYQGDTGRDGQGSRPIYKERLMRIENLPPAMITVLRRKGKLPAASASCEDQATCSENVTDDRFSNLPDDVAHIILSFLTFKDAARVGAASKRCRQFYLSVPLVDFDAIWRGIKRTHQNKLRMMNSVDRYLFYRGDNRIQRFCISWSFVSSETENEYCDDHSRVITWIHKAVRCNVEELDVRICGLANTFSLPSCVFLSQSLRSLSVNLNTQILETPSLSFSSNILYLELINLKIADERLFKWISCCCKCIKKLQILNIAGVRNISIESSSLEHFRAWISRDLLHLNISGEKLETIDMFLWFEESYPATSSPSLKIFAPNLKNLKWKGTVGNSPNLGEFTSLEKVKLVLAPQVLDFDNVYEVLYSICCAKVLILSEETILGCFKEGSMAAPIFDNLCNLNIHCTRLDDYLVPIVVSLLRGMPNLNTLYIKARSWMLDGKTSSGFGMEYWKLQNLAFLHQLNEVTIEYSDDGSNEIQFARYILENAQNLKKMVILLHYEKKPSKVVAEMVSRSKMISTATIIIRSR</sequence>
<dbReference type="GO" id="GO:0016567">
    <property type="term" value="P:protein ubiquitination"/>
    <property type="evidence" value="ECO:0007669"/>
    <property type="project" value="InterPro"/>
</dbReference>
<dbReference type="InterPro" id="IPR055411">
    <property type="entry name" value="LRR_FXL15/At3g58940/PEG3-like"/>
</dbReference>
<dbReference type="PROSITE" id="PS50181">
    <property type="entry name" value="FBOX"/>
    <property type="match status" value="1"/>
</dbReference>
<organism evidence="5">
    <name type="scientific">Prunus dulcis</name>
    <name type="common">Almond</name>
    <name type="synonym">Amygdalus dulcis</name>
    <dbReference type="NCBI Taxonomy" id="3755"/>
    <lineage>
        <taxon>Eukaryota</taxon>
        <taxon>Viridiplantae</taxon>
        <taxon>Streptophyta</taxon>
        <taxon>Embryophyta</taxon>
        <taxon>Tracheophyta</taxon>
        <taxon>Spermatophyta</taxon>
        <taxon>Magnoliopsida</taxon>
        <taxon>eudicotyledons</taxon>
        <taxon>Gunneridae</taxon>
        <taxon>Pentapetalae</taxon>
        <taxon>rosids</taxon>
        <taxon>fabids</taxon>
        <taxon>Rosales</taxon>
        <taxon>Rosaceae</taxon>
        <taxon>Amygdaloideae</taxon>
        <taxon>Amygdaleae</taxon>
        <taxon>Prunus</taxon>
    </lineage>
</organism>
<feature type="region of interest" description="Disordered" evidence="2">
    <location>
        <begin position="428"/>
        <end position="458"/>
    </location>
</feature>
<keyword evidence="1" id="KW-0862">Zinc</keyword>
<dbReference type="InterPro" id="IPR006566">
    <property type="entry name" value="FBD"/>
</dbReference>
<dbReference type="SUPFAM" id="SSF81383">
    <property type="entry name" value="F-box domain"/>
    <property type="match status" value="1"/>
</dbReference>
<dbReference type="PROSITE" id="PS50157">
    <property type="entry name" value="ZINC_FINGER_C2H2_2"/>
    <property type="match status" value="1"/>
</dbReference>
<reference evidence="5" key="1">
    <citation type="journal article" date="2019" name="Science">
        <title>Mutation of a bHLH transcription factor allowed almond domestication.</title>
        <authorList>
            <person name="Sanchez-Perez R."/>
            <person name="Pavan S."/>
            <person name="Mazzeo R."/>
            <person name="Moldovan C."/>
            <person name="Aiese Cigliano R."/>
            <person name="Del Cueto J."/>
            <person name="Ricciardi F."/>
            <person name="Lotti C."/>
            <person name="Ricciardi L."/>
            <person name="Dicenta F."/>
            <person name="Lopez-Marques R.L."/>
            <person name="Lindberg Moller B."/>
        </authorList>
    </citation>
    <scope>NUCLEOTIDE SEQUENCE</scope>
</reference>
<feature type="domain" description="F-box" evidence="4">
    <location>
        <begin position="523"/>
        <end position="575"/>
    </location>
</feature>
<evidence type="ECO:0000313" key="5">
    <source>
        <dbReference type="EMBL" id="BBH06233.1"/>
    </source>
</evidence>
<dbReference type="InterPro" id="IPR013087">
    <property type="entry name" value="Znf_C2H2_type"/>
</dbReference>
<gene>
    <name evidence="5" type="ORF">Prudu_017819</name>
</gene>
<dbReference type="InterPro" id="IPR036047">
    <property type="entry name" value="F-box-like_dom_sf"/>
</dbReference>
<keyword evidence="1" id="KW-0863">Zinc-finger</keyword>
<keyword evidence="1" id="KW-0479">Metal-binding</keyword>
<dbReference type="GO" id="GO:0030155">
    <property type="term" value="P:regulation of cell adhesion"/>
    <property type="evidence" value="ECO:0007669"/>
    <property type="project" value="TreeGrafter"/>
</dbReference>
<dbReference type="PANTHER" id="PTHR13480">
    <property type="entry name" value="E3 UBIQUITIN-PROTEIN LIGASE HAKAI-RELATED"/>
    <property type="match status" value="1"/>
</dbReference>
<protein>
    <submittedName>
        <fullName evidence="5">RING/U-box superfamily protein</fullName>
    </submittedName>
</protein>
<dbReference type="InterPro" id="IPR032675">
    <property type="entry name" value="LRR_dom_sf"/>
</dbReference>
<evidence type="ECO:0000259" key="3">
    <source>
        <dbReference type="PROSITE" id="PS50157"/>
    </source>
</evidence>
<name>A0A4Y1RR59_PRUDU</name>
<feature type="region of interest" description="Disordered" evidence="2">
    <location>
        <begin position="156"/>
        <end position="254"/>
    </location>
</feature>
<evidence type="ECO:0000259" key="4">
    <source>
        <dbReference type="PROSITE" id="PS50181"/>
    </source>
</evidence>
<dbReference type="Pfam" id="PF24758">
    <property type="entry name" value="LRR_At5g56370"/>
    <property type="match status" value="1"/>
</dbReference>
<feature type="compositionally biased region" description="Basic and acidic residues" evidence="2">
    <location>
        <begin position="159"/>
        <end position="170"/>
    </location>
</feature>
<feature type="compositionally biased region" description="Pro residues" evidence="2">
    <location>
        <begin position="445"/>
        <end position="456"/>
    </location>
</feature>
<dbReference type="EMBL" id="AP019302">
    <property type="protein sequence ID" value="BBH06233.1"/>
    <property type="molecule type" value="Genomic_DNA"/>
</dbReference>